<dbReference type="EMBL" id="RDRB01000002">
    <property type="protein sequence ID" value="ROU03696.1"/>
    <property type="molecule type" value="Genomic_DNA"/>
</dbReference>
<proteinExistence type="predicted"/>
<dbReference type="AlphaFoldDB" id="A0A3N2R8P0"/>
<dbReference type="RefSeq" id="WP_123641229.1">
    <property type="nucleotide sequence ID" value="NZ_ML119082.1"/>
</dbReference>
<accession>A0A3N2R8P0</accession>
<keyword evidence="2" id="KW-1185">Reference proteome</keyword>
<protein>
    <recommendedName>
        <fullName evidence="3">DUF4432 family protein</fullName>
    </recommendedName>
</protein>
<dbReference type="Proteomes" id="UP000268016">
    <property type="component" value="Unassembled WGS sequence"/>
</dbReference>
<evidence type="ECO:0000313" key="2">
    <source>
        <dbReference type="Proteomes" id="UP000268016"/>
    </source>
</evidence>
<evidence type="ECO:0008006" key="3">
    <source>
        <dbReference type="Google" id="ProtNLM"/>
    </source>
</evidence>
<sequence>MIRIAARGIEAAFAAELGRLDGFTVSDGGQRIAPLHRAPWVGTGEAMPADAPPLMAGLGGDFFCAPFALSDGDSPLHGWPPNVAWHVLLAEAGVLRAVCSKTVRGAVLVKELALADDHPFVYQRHVFVGGAGRVTAANHGNVSVPRGALIRTSPKSHWETPRNAQETDPARGRSAIGVGVRAEDPTAFPTAAGGSVDLTRYPWFDRTEDFVIGVEAKNSPLGWTAVTRPEEGDLYLSLRHPRQAPMSMFWQSNGGRDYAPWSGRHTGCLGVEEGAAEHMLSVSTEADLAGPGALSLTPGGTVEMRHGTGAIAWPSGAAVAEVVLEGDRLTVRGEDGAVRDLPFRQGFLGLEGP</sequence>
<comment type="caution">
    <text evidence="1">The sequence shown here is derived from an EMBL/GenBank/DDBJ whole genome shotgun (WGS) entry which is preliminary data.</text>
</comment>
<gene>
    <name evidence="1" type="ORF">EAT49_05205</name>
</gene>
<evidence type="ECO:0000313" key="1">
    <source>
        <dbReference type="EMBL" id="ROU03696.1"/>
    </source>
</evidence>
<dbReference type="OrthoDB" id="7335506at2"/>
<organism evidence="1 2">
    <name type="scientific">Histidinibacterium lentulum</name>
    <dbReference type="NCBI Taxonomy" id="2480588"/>
    <lineage>
        <taxon>Bacteria</taxon>
        <taxon>Pseudomonadati</taxon>
        <taxon>Pseudomonadota</taxon>
        <taxon>Alphaproteobacteria</taxon>
        <taxon>Rhodobacterales</taxon>
        <taxon>Paracoccaceae</taxon>
        <taxon>Histidinibacterium</taxon>
    </lineage>
</organism>
<name>A0A3N2R8P0_9RHOB</name>
<reference evidence="1 2" key="1">
    <citation type="submission" date="2018-10" db="EMBL/GenBank/DDBJ databases">
        <title>Histidinibacterium lentulum gen. nov., sp. nov., a marine bacterium from the culture broth of Picochlorum sp. 122.</title>
        <authorList>
            <person name="Wang G."/>
        </authorList>
    </citation>
    <scope>NUCLEOTIDE SEQUENCE [LARGE SCALE GENOMIC DNA]</scope>
    <source>
        <strain evidence="1 2">B17</strain>
    </source>
</reference>